<keyword evidence="4 5" id="KW-0472">Membrane</keyword>
<feature type="transmembrane region" description="Helical" evidence="5">
    <location>
        <begin position="169"/>
        <end position="191"/>
    </location>
</feature>
<evidence type="ECO:0000256" key="3">
    <source>
        <dbReference type="ARBA" id="ARBA00022989"/>
    </source>
</evidence>
<sequence length="319" mass="33852">MMQFIFPAFLVTFGIVLLTVGAEGLVEGSLRLSRRLGVSPLVAGLTVVAFGTSAPELGVSLSAALKGVSDVALGNVLGSNIANALLIVGIGAMLRPFSPHSSLVRRELPVLLGVSLVAWALAYRGVLTELFGLLGLLTFSGYIFYLYRAKEGEDESLKEISEEVKKSTGLKNSFIIEVFLVVGGLIALFGGSKVFLKGALNIGYLLGVPELFIGLTLTAVGTSLPEIAATVSAARRGQGDIIMGNVIGSNLANLCFVMAVTSIFTPIPVPRLALIRDFPVMVVSGGLLFLLVQKKTPISRFQGGALILFYFIYVFFLKY</sequence>
<evidence type="ECO:0000256" key="2">
    <source>
        <dbReference type="ARBA" id="ARBA00022692"/>
    </source>
</evidence>
<reference evidence="7 8" key="1">
    <citation type="submission" date="2016-06" db="EMBL/GenBank/DDBJ databases">
        <title>Respiratory ammonification of nitrate coupled to the oxidation of elemental sulfur in deep-sea autotrophic thermophilic bacteria.</title>
        <authorList>
            <person name="Slobodkina G.B."/>
            <person name="Mardanov A.V."/>
            <person name="Ravin N.V."/>
            <person name="Frolova A.A."/>
            <person name="Viryasiv M.B."/>
            <person name="Chernyh N.A."/>
            <person name="Bonch-Osmolovskaya E.A."/>
            <person name="Slobodkin A.I."/>
        </authorList>
    </citation>
    <scope>NUCLEOTIDE SEQUENCE [LARGE SCALE GENOMIC DNA]</scope>
    <source>
        <strain evidence="7 8">S69</strain>
    </source>
</reference>
<feature type="transmembrane region" description="Helical" evidence="5">
    <location>
        <begin position="71"/>
        <end position="94"/>
    </location>
</feature>
<dbReference type="GO" id="GO:0005262">
    <property type="term" value="F:calcium channel activity"/>
    <property type="evidence" value="ECO:0007669"/>
    <property type="project" value="TreeGrafter"/>
</dbReference>
<comment type="subcellular location">
    <subcellularLocation>
        <location evidence="1">Membrane</location>
        <topology evidence="1">Multi-pass membrane protein</topology>
    </subcellularLocation>
</comment>
<keyword evidence="3 5" id="KW-1133">Transmembrane helix</keyword>
<dbReference type="OrthoDB" id="9794225at2"/>
<organism evidence="7 8">
    <name type="scientific">Dissulfuribacter thermophilus</name>
    <dbReference type="NCBI Taxonomy" id="1156395"/>
    <lineage>
        <taxon>Bacteria</taxon>
        <taxon>Pseudomonadati</taxon>
        <taxon>Thermodesulfobacteriota</taxon>
        <taxon>Dissulfuribacteria</taxon>
        <taxon>Dissulfuribacterales</taxon>
        <taxon>Dissulfuribacteraceae</taxon>
        <taxon>Dissulfuribacter</taxon>
    </lineage>
</organism>
<name>A0A1B9F938_9BACT</name>
<dbReference type="GO" id="GO:0008273">
    <property type="term" value="F:calcium, potassium:sodium antiporter activity"/>
    <property type="evidence" value="ECO:0007669"/>
    <property type="project" value="TreeGrafter"/>
</dbReference>
<keyword evidence="8" id="KW-1185">Reference proteome</keyword>
<dbReference type="GO" id="GO:0006874">
    <property type="term" value="P:intracellular calcium ion homeostasis"/>
    <property type="evidence" value="ECO:0007669"/>
    <property type="project" value="TreeGrafter"/>
</dbReference>
<dbReference type="PANTHER" id="PTHR10846:SF8">
    <property type="entry name" value="INNER MEMBRANE PROTEIN YRBG"/>
    <property type="match status" value="1"/>
</dbReference>
<feature type="transmembrane region" description="Helical" evidence="5">
    <location>
        <begin position="38"/>
        <end position="65"/>
    </location>
</feature>
<feature type="transmembrane region" description="Helical" evidence="5">
    <location>
        <begin position="6"/>
        <end position="26"/>
    </location>
</feature>
<accession>A0A1B9F938</accession>
<feature type="transmembrane region" description="Helical" evidence="5">
    <location>
        <begin position="273"/>
        <end position="292"/>
    </location>
</feature>
<dbReference type="GO" id="GO:0005886">
    <property type="term" value="C:plasma membrane"/>
    <property type="evidence" value="ECO:0007669"/>
    <property type="project" value="TreeGrafter"/>
</dbReference>
<evidence type="ECO:0000256" key="5">
    <source>
        <dbReference type="SAM" id="Phobius"/>
    </source>
</evidence>
<evidence type="ECO:0000313" key="8">
    <source>
        <dbReference type="Proteomes" id="UP000093080"/>
    </source>
</evidence>
<dbReference type="PANTHER" id="PTHR10846">
    <property type="entry name" value="SODIUM/POTASSIUM/CALCIUM EXCHANGER"/>
    <property type="match status" value="1"/>
</dbReference>
<evidence type="ECO:0000256" key="1">
    <source>
        <dbReference type="ARBA" id="ARBA00004141"/>
    </source>
</evidence>
<protein>
    <submittedName>
        <fullName evidence="7">Inner membrane protein YrbG, predicted calcium/sodium:proton antiporter</fullName>
    </submittedName>
</protein>
<keyword evidence="2 5" id="KW-0812">Transmembrane</keyword>
<feature type="domain" description="Sodium/calcium exchanger membrane region" evidence="6">
    <location>
        <begin position="8"/>
        <end position="147"/>
    </location>
</feature>
<feature type="transmembrane region" description="Helical" evidence="5">
    <location>
        <begin position="130"/>
        <end position="148"/>
    </location>
</feature>
<dbReference type="InterPro" id="IPR004481">
    <property type="entry name" value="K/Na/Ca-exchanger"/>
</dbReference>
<evidence type="ECO:0000256" key="4">
    <source>
        <dbReference type="ARBA" id="ARBA00023136"/>
    </source>
</evidence>
<dbReference type="NCBIfam" id="TIGR00367">
    <property type="entry name" value="calcium/sodium antiporter"/>
    <property type="match status" value="1"/>
</dbReference>
<dbReference type="Pfam" id="PF01699">
    <property type="entry name" value="Na_Ca_ex"/>
    <property type="match status" value="2"/>
</dbReference>
<dbReference type="InterPro" id="IPR044880">
    <property type="entry name" value="NCX_ion-bd_dom_sf"/>
</dbReference>
<dbReference type="Proteomes" id="UP000093080">
    <property type="component" value="Unassembled WGS sequence"/>
</dbReference>
<evidence type="ECO:0000259" key="6">
    <source>
        <dbReference type="Pfam" id="PF01699"/>
    </source>
</evidence>
<dbReference type="STRING" id="1156395.DBT_0249"/>
<gene>
    <name evidence="7" type="ORF">DBT_0249</name>
</gene>
<dbReference type="AlphaFoldDB" id="A0A1B9F938"/>
<dbReference type="InterPro" id="IPR004837">
    <property type="entry name" value="NaCa_Exmemb"/>
</dbReference>
<feature type="transmembrane region" description="Helical" evidence="5">
    <location>
        <begin position="246"/>
        <end position="267"/>
    </location>
</feature>
<dbReference type="EMBL" id="MAGO01000001">
    <property type="protein sequence ID" value="OCC16432.1"/>
    <property type="molecule type" value="Genomic_DNA"/>
</dbReference>
<dbReference type="Gene3D" id="1.20.1420.30">
    <property type="entry name" value="NCX, central ion-binding region"/>
    <property type="match status" value="1"/>
</dbReference>
<evidence type="ECO:0000313" key="7">
    <source>
        <dbReference type="EMBL" id="OCC16432.1"/>
    </source>
</evidence>
<dbReference type="PATRIC" id="fig|1156395.6.peg.251"/>
<feature type="transmembrane region" description="Helical" evidence="5">
    <location>
        <begin position="211"/>
        <end position="234"/>
    </location>
</feature>
<feature type="transmembrane region" description="Helical" evidence="5">
    <location>
        <begin position="299"/>
        <end position="316"/>
    </location>
</feature>
<dbReference type="RefSeq" id="WP_067615612.1">
    <property type="nucleotide sequence ID" value="NZ_MAGO01000001.1"/>
</dbReference>
<comment type="caution">
    <text evidence="7">The sequence shown here is derived from an EMBL/GenBank/DDBJ whole genome shotgun (WGS) entry which is preliminary data.</text>
</comment>
<proteinExistence type="predicted"/>
<feature type="domain" description="Sodium/calcium exchanger membrane region" evidence="6">
    <location>
        <begin position="178"/>
        <end position="317"/>
    </location>
</feature>